<gene>
    <name evidence="2" type="ORF">SAMN05192581_102357</name>
</gene>
<evidence type="ECO:0000259" key="1">
    <source>
        <dbReference type="Pfam" id="PF03050"/>
    </source>
</evidence>
<dbReference type="EMBL" id="FMYE01000023">
    <property type="protein sequence ID" value="SDB77531.1"/>
    <property type="molecule type" value="Genomic_DNA"/>
</dbReference>
<sequence>IPITTIKDRLDRLLNESVAHLHEDFQKFKNGLFKCKDYLFTFLKNPDVPYDNNASERGIRKIKVKQKVSGCFRTEKGANTFMNVHSVAETAKKNGNSKYKAILAVLEQ</sequence>
<dbReference type="Pfam" id="PF03050">
    <property type="entry name" value="DDE_Tnp_IS66"/>
    <property type="match status" value="1"/>
</dbReference>
<dbReference type="PANTHER" id="PTHR33678">
    <property type="entry name" value="BLL1576 PROTEIN"/>
    <property type="match status" value="1"/>
</dbReference>
<feature type="non-terminal residue" evidence="2">
    <location>
        <position position="1"/>
    </location>
</feature>
<reference evidence="2 3" key="1">
    <citation type="submission" date="2016-10" db="EMBL/GenBank/DDBJ databases">
        <authorList>
            <person name="de Groot N.N."/>
        </authorList>
    </citation>
    <scope>NUCLEOTIDE SEQUENCE [LARGE SCALE GENOMIC DNA]</scope>
    <source>
        <strain evidence="2 3">NLAE-zl-C500</strain>
    </source>
</reference>
<organism evidence="2 3">
    <name type="scientific">Bacteroides ovatus</name>
    <dbReference type="NCBI Taxonomy" id="28116"/>
    <lineage>
        <taxon>Bacteria</taxon>
        <taxon>Pseudomonadati</taxon>
        <taxon>Bacteroidota</taxon>
        <taxon>Bacteroidia</taxon>
        <taxon>Bacteroidales</taxon>
        <taxon>Bacteroidaceae</taxon>
        <taxon>Bacteroides</taxon>
    </lineage>
</organism>
<dbReference type="PANTHER" id="PTHR33678:SF1">
    <property type="entry name" value="BLL1576 PROTEIN"/>
    <property type="match status" value="1"/>
</dbReference>
<dbReference type="InterPro" id="IPR004291">
    <property type="entry name" value="Transposase_IS66_central"/>
</dbReference>
<feature type="domain" description="Transposase IS66 central" evidence="1">
    <location>
        <begin position="21"/>
        <end position="79"/>
    </location>
</feature>
<dbReference type="InterPro" id="IPR052344">
    <property type="entry name" value="Transposase-related"/>
</dbReference>
<dbReference type="AlphaFoldDB" id="A0A1G6G6F0"/>
<name>A0A1G6G6F0_BACOV</name>
<evidence type="ECO:0000313" key="2">
    <source>
        <dbReference type="EMBL" id="SDB77531.1"/>
    </source>
</evidence>
<accession>A0A1G6G6F0</accession>
<protein>
    <submittedName>
        <fullName evidence="2">Transposase IS66 family protein</fullName>
    </submittedName>
</protein>
<proteinExistence type="predicted"/>
<dbReference type="Proteomes" id="UP000183670">
    <property type="component" value="Unassembled WGS sequence"/>
</dbReference>
<evidence type="ECO:0000313" key="3">
    <source>
        <dbReference type="Proteomes" id="UP000183670"/>
    </source>
</evidence>
<dbReference type="RefSeq" id="WP_139164969.1">
    <property type="nucleotide sequence ID" value="NZ_FMYE01000023.1"/>
</dbReference>